<evidence type="ECO:0000313" key="2">
    <source>
        <dbReference type="EMBL" id="KFL37256.1"/>
    </source>
</evidence>
<reference evidence="2 3" key="2">
    <citation type="journal article" date="2015" name="Stand. Genomic Sci.">
        <title>High quality draft genomic sequence of Arenimonas donghaensis DSM 18148(T).</title>
        <authorList>
            <person name="Chen F."/>
            <person name="Wang H."/>
            <person name="Cao Y."/>
            <person name="Li X."/>
            <person name="Wang G."/>
        </authorList>
    </citation>
    <scope>NUCLEOTIDE SEQUENCE [LARGE SCALE GENOMIC DNA]</scope>
    <source>
        <strain evidence="2 3">HO3-R19</strain>
    </source>
</reference>
<accession>A0A087MK53</accession>
<reference evidence="3" key="1">
    <citation type="submission" date="2013-08" db="EMBL/GenBank/DDBJ databases">
        <title>Genome sequencing of Arenimonas donghaensis.</title>
        <authorList>
            <person name="Chen F."/>
            <person name="Wang G."/>
        </authorList>
    </citation>
    <scope>NUCLEOTIDE SEQUENCE [LARGE SCALE GENOMIC DNA]</scope>
    <source>
        <strain evidence="3">HO3-R19</strain>
    </source>
</reference>
<dbReference type="STRING" id="1121014.N788_10475"/>
<feature type="transmembrane region" description="Helical" evidence="1">
    <location>
        <begin position="68"/>
        <end position="86"/>
    </location>
</feature>
<comment type="caution">
    <text evidence="2">The sequence shown here is derived from an EMBL/GenBank/DDBJ whole genome shotgun (WGS) entry which is preliminary data.</text>
</comment>
<evidence type="ECO:0000313" key="3">
    <source>
        <dbReference type="Proteomes" id="UP000029085"/>
    </source>
</evidence>
<proteinExistence type="predicted"/>
<keyword evidence="3" id="KW-1185">Reference proteome</keyword>
<gene>
    <name evidence="2" type="ORF">N788_10475</name>
</gene>
<keyword evidence="1" id="KW-1133">Transmembrane helix</keyword>
<feature type="transmembrane region" description="Helical" evidence="1">
    <location>
        <begin position="43"/>
        <end position="61"/>
    </location>
</feature>
<name>A0A087MK53_9GAMM</name>
<keyword evidence="1" id="KW-0812">Transmembrane</keyword>
<dbReference type="AlphaFoldDB" id="A0A087MK53"/>
<dbReference type="Proteomes" id="UP000029085">
    <property type="component" value="Unassembled WGS sequence"/>
</dbReference>
<feature type="transmembrane region" description="Helical" evidence="1">
    <location>
        <begin position="92"/>
        <end position="112"/>
    </location>
</feature>
<keyword evidence="1" id="KW-0472">Membrane</keyword>
<dbReference type="EMBL" id="AVCJ01000005">
    <property type="protein sequence ID" value="KFL37256.1"/>
    <property type="molecule type" value="Genomic_DNA"/>
</dbReference>
<dbReference type="PATRIC" id="fig|1121014.3.peg.853"/>
<sequence length="118" mass="11973">MRSCLALVLAVAVVPALNLAGSWLAAALQLPPGGTGRLAWDLGWLAASGIAMVATATALATRHHAAHAGLAGLLLGLGLGWAVASVGGDFPVWFTALALLTLPLQVGLGWWLGAPRHR</sequence>
<evidence type="ECO:0000256" key="1">
    <source>
        <dbReference type="SAM" id="Phobius"/>
    </source>
</evidence>
<protein>
    <submittedName>
        <fullName evidence="2">Uncharacterized protein</fullName>
    </submittedName>
</protein>
<organism evidence="2 3">
    <name type="scientific">Arenimonas donghaensis DSM 18148 = HO3-R19</name>
    <dbReference type="NCBI Taxonomy" id="1121014"/>
    <lineage>
        <taxon>Bacteria</taxon>
        <taxon>Pseudomonadati</taxon>
        <taxon>Pseudomonadota</taxon>
        <taxon>Gammaproteobacteria</taxon>
        <taxon>Lysobacterales</taxon>
        <taxon>Lysobacteraceae</taxon>
        <taxon>Arenimonas</taxon>
    </lineage>
</organism>